<evidence type="ECO:0000256" key="1">
    <source>
        <dbReference type="ARBA" id="ARBA00004442"/>
    </source>
</evidence>
<evidence type="ECO:0000313" key="8">
    <source>
        <dbReference type="EMBL" id="PZP48056.1"/>
    </source>
</evidence>
<dbReference type="Pfam" id="PF07980">
    <property type="entry name" value="SusD_RagB"/>
    <property type="match status" value="1"/>
</dbReference>
<accession>A0A2W5GQJ8</accession>
<reference evidence="8 9" key="1">
    <citation type="submission" date="2017-11" db="EMBL/GenBank/DDBJ databases">
        <title>Infants hospitalized years apart are colonized by the same room-sourced microbial strains.</title>
        <authorList>
            <person name="Brooks B."/>
            <person name="Olm M.R."/>
            <person name="Firek B.A."/>
            <person name="Baker R."/>
            <person name="Thomas B.C."/>
            <person name="Morowitz M.J."/>
            <person name="Banfield J.F."/>
        </authorList>
    </citation>
    <scope>NUCLEOTIDE SEQUENCE [LARGE SCALE GENOMIC DNA]</scope>
    <source>
        <strain evidence="8">S2_009_000_R2_76</strain>
    </source>
</reference>
<keyword evidence="3" id="KW-0732">Signal</keyword>
<gene>
    <name evidence="8" type="ORF">DI598_10425</name>
</gene>
<dbReference type="Pfam" id="PF14322">
    <property type="entry name" value="SusD-like_3"/>
    <property type="match status" value="1"/>
</dbReference>
<comment type="caution">
    <text evidence="8">The sequence shown here is derived from an EMBL/GenBank/DDBJ whole genome shotgun (WGS) entry which is preliminary data.</text>
</comment>
<dbReference type="AlphaFoldDB" id="A0A2W5GQJ8"/>
<protein>
    <submittedName>
        <fullName evidence="8">RagB/SusD family nutrient uptake outer membrane protein</fullName>
    </submittedName>
</protein>
<dbReference type="InterPro" id="IPR033985">
    <property type="entry name" value="SusD-like_N"/>
</dbReference>
<comment type="similarity">
    <text evidence="2">Belongs to the SusD family.</text>
</comment>
<dbReference type="EMBL" id="QFOI01000174">
    <property type="protein sequence ID" value="PZP48056.1"/>
    <property type="molecule type" value="Genomic_DNA"/>
</dbReference>
<evidence type="ECO:0000259" key="6">
    <source>
        <dbReference type="Pfam" id="PF07980"/>
    </source>
</evidence>
<dbReference type="GO" id="GO:0009279">
    <property type="term" value="C:cell outer membrane"/>
    <property type="evidence" value="ECO:0007669"/>
    <property type="project" value="UniProtKB-SubCell"/>
</dbReference>
<evidence type="ECO:0000259" key="7">
    <source>
        <dbReference type="Pfam" id="PF14322"/>
    </source>
</evidence>
<evidence type="ECO:0000256" key="2">
    <source>
        <dbReference type="ARBA" id="ARBA00006275"/>
    </source>
</evidence>
<dbReference type="CDD" id="cd08977">
    <property type="entry name" value="SusD"/>
    <property type="match status" value="1"/>
</dbReference>
<evidence type="ECO:0000256" key="3">
    <source>
        <dbReference type="ARBA" id="ARBA00022729"/>
    </source>
</evidence>
<evidence type="ECO:0000313" key="9">
    <source>
        <dbReference type="Proteomes" id="UP000249645"/>
    </source>
</evidence>
<evidence type="ECO:0000256" key="5">
    <source>
        <dbReference type="ARBA" id="ARBA00023237"/>
    </source>
</evidence>
<organism evidence="8 9">
    <name type="scientific">Pseudopedobacter saltans</name>
    <dbReference type="NCBI Taxonomy" id="151895"/>
    <lineage>
        <taxon>Bacteria</taxon>
        <taxon>Pseudomonadati</taxon>
        <taxon>Bacteroidota</taxon>
        <taxon>Sphingobacteriia</taxon>
        <taxon>Sphingobacteriales</taxon>
        <taxon>Sphingobacteriaceae</taxon>
        <taxon>Pseudopedobacter</taxon>
    </lineage>
</organism>
<keyword evidence="4" id="KW-0472">Membrane</keyword>
<dbReference type="SUPFAM" id="SSF48452">
    <property type="entry name" value="TPR-like"/>
    <property type="match status" value="1"/>
</dbReference>
<comment type="subcellular location">
    <subcellularLocation>
        <location evidence="1">Cell outer membrane</location>
    </subcellularLocation>
</comment>
<feature type="domain" description="RagB/SusD" evidence="6">
    <location>
        <begin position="320"/>
        <end position="470"/>
    </location>
</feature>
<feature type="domain" description="SusD-like N-terminal" evidence="7">
    <location>
        <begin position="68"/>
        <end position="226"/>
    </location>
</feature>
<name>A0A2W5GQJ8_9SPHI</name>
<dbReference type="Proteomes" id="UP000249645">
    <property type="component" value="Unassembled WGS sequence"/>
</dbReference>
<evidence type="ECO:0000256" key="4">
    <source>
        <dbReference type="ARBA" id="ARBA00023136"/>
    </source>
</evidence>
<dbReference type="InterPro" id="IPR011990">
    <property type="entry name" value="TPR-like_helical_dom_sf"/>
</dbReference>
<sequence length="486" mass="54296">MKKINAYIIFGGLIASLVLFSCQKSFLTLYPEGNLNEGIFYKTDADFLQALVGAYTPLRDIAINSFWMDEMRSDNATYDYYSKDRGNAARENISTFLDDATNGVTAIRYQSAYIGINRVNAILDHLETNTTMGDSLKNLVKGEAKALRGHYYFDLVRNFGGVPLHLHETLKYGDAFLSRTSPDSVYNQVINDLTEAKALLPNPTFADAQTGRANKGVVSTELAAVYMQRKDFANALPHLQDVTKMGYVLQTSFTDIFNPTNKLASKNKELIFDVQFQSGTTGQSSNFIYRFIPNMPATTVLLGVNFNVNGYGGWDVPTPDLMSIFESGDNRYGASVGVVEGTINSNQDFVPTRVVSAIGYAPPAGVTVKYFCKKFYYPPYPNINLNTDQNWPLYRYGDVLLMLAECLNETSQSSQALVYVNQIRQRAFGNATHNLSTSDQTLLRAAIALERRRELAFENKRWQDLVRTDAAISVMTAYGIKAKQLY</sequence>
<dbReference type="Gene3D" id="1.25.40.390">
    <property type="match status" value="1"/>
</dbReference>
<proteinExistence type="inferred from homology"/>
<dbReference type="InterPro" id="IPR012944">
    <property type="entry name" value="SusD_RagB_dom"/>
</dbReference>
<dbReference type="PROSITE" id="PS51257">
    <property type="entry name" value="PROKAR_LIPOPROTEIN"/>
    <property type="match status" value="1"/>
</dbReference>
<keyword evidence="5" id="KW-0998">Cell outer membrane</keyword>